<evidence type="ECO:0000256" key="15">
    <source>
        <dbReference type="SAM" id="Coils"/>
    </source>
</evidence>
<evidence type="ECO:0000256" key="6">
    <source>
        <dbReference type="ARBA" id="ARBA00022553"/>
    </source>
</evidence>
<dbReference type="Pfam" id="PF10495">
    <property type="entry name" value="PACT_coil_coil"/>
    <property type="match status" value="1"/>
</dbReference>
<keyword evidence="10 15" id="KW-0175">Coiled coil</keyword>
<dbReference type="GO" id="GO:0005737">
    <property type="term" value="C:cytoplasm"/>
    <property type="evidence" value="ECO:0007669"/>
    <property type="project" value="UniProtKB-ARBA"/>
</dbReference>
<dbReference type="GO" id="GO:0005524">
    <property type="term" value="F:ATP binding"/>
    <property type="evidence" value="ECO:0007669"/>
    <property type="project" value="UniProtKB-KW"/>
</dbReference>
<evidence type="ECO:0000256" key="5">
    <source>
        <dbReference type="ARBA" id="ARBA00022490"/>
    </source>
</evidence>
<accession>A0A166HXQ3</accession>
<dbReference type="EMBL" id="KV417564">
    <property type="protein sequence ID" value="KZP19353.1"/>
    <property type="molecule type" value="Genomic_DNA"/>
</dbReference>
<protein>
    <recommendedName>
        <fullName evidence="17">Pericentrin/AKAP-450 centrosomal targeting domain-containing protein</fullName>
    </recommendedName>
</protein>
<dbReference type="GO" id="GO:0035861">
    <property type="term" value="C:site of double-strand break"/>
    <property type="evidence" value="ECO:0007669"/>
    <property type="project" value="TreeGrafter"/>
</dbReference>
<organism evidence="18 19">
    <name type="scientific">Athelia psychrophila</name>
    <dbReference type="NCBI Taxonomy" id="1759441"/>
    <lineage>
        <taxon>Eukaryota</taxon>
        <taxon>Fungi</taxon>
        <taxon>Dikarya</taxon>
        <taxon>Basidiomycota</taxon>
        <taxon>Agaricomycotina</taxon>
        <taxon>Agaricomycetes</taxon>
        <taxon>Agaricomycetidae</taxon>
        <taxon>Atheliales</taxon>
        <taxon>Atheliaceae</taxon>
        <taxon>Athelia</taxon>
    </lineage>
</organism>
<evidence type="ECO:0000256" key="10">
    <source>
        <dbReference type="ARBA" id="ARBA00023054"/>
    </source>
</evidence>
<feature type="compositionally biased region" description="Basic and acidic residues" evidence="16">
    <location>
        <begin position="196"/>
        <end position="212"/>
    </location>
</feature>
<dbReference type="GO" id="GO:0030915">
    <property type="term" value="C:Smc5-Smc6 complex"/>
    <property type="evidence" value="ECO:0007669"/>
    <property type="project" value="TreeGrafter"/>
</dbReference>
<evidence type="ECO:0000256" key="13">
    <source>
        <dbReference type="ARBA" id="ARBA00023212"/>
    </source>
</evidence>
<keyword evidence="7" id="KW-0547">Nucleotide-binding</keyword>
<sequence length="910" mass="103695">MERALDTVEEERDSALQRAEKAEKVLGDGRELGAELKEANDRVAQVLGDLRSANSQIKELEDEVMRSDGRVDELEKAVEMESASAGSTERDLQQTRSQLATLQEEMKADKEYIAQLEDDSGAAVERIESLEVHVAEADERLMNADAQEERVDQLETEAASKAEFARQMEEALESAERKMLQDEEKVTELMVRVASLEREKERERENSLRDPSRNPLEPDVDIDALESELDDANREIARLNTLLDQSPARKAIEKAKDTKIEMLERDKEDLVERMKALKHTVTEMGTPNRLANGSGMSPIHRQVLAMSMRAPRTPGAPLRDMSWLNNTSVDPAAVSPLLSEIGRLQQELDLANESIDDKLDKLEDAGLGVVGLTKKLEDARAKIVVLKDEIARLSRREDRRVRRLERTRCQKCHVKVDVLHVIASTEADESSFEIATGHLPSEPPTPPTKTSDALRADLKSVNTQLDSMKKQWEHERKQLLGEQAVLQDAAKRLNVQVQTAQQDAKIKGGNQGELDRAKRMIADLEAELQTERSRLRTLTTEQKRVQRQKDDVLTQLQRTESDMENVKKQAQRFKKENQELGLELEGNTDAEQRARLLEDKVAENTGTIEQLRQERALLVTDHKELQHRFSKISERANKLRSEHASSQTSHDQRRHQLDIRLVEIDDLRRALSHQSDELQRAEDEKNRLASQKTNVAKTVAALEADLQRVRRDAEAFGRDLKHLRAEKDRWDAKHNEEATKADRARKQSQTQIRLLNEQLDGHREKMQRAKQELDNHVCSSVDQSHLAAMRIQHKKECKGLIVQIRYLKAKFTRESSLRSDLGYQKHYLLVLLTKFEKSEQRILTAIARKGYPAPQTKSARKPRSLKSVALSLIFILRAKRASDEWRGHSASKDAVAAALQDVRRRRAIPS</sequence>
<feature type="region of interest" description="Disordered" evidence="16">
    <location>
        <begin position="196"/>
        <end position="219"/>
    </location>
</feature>
<dbReference type="Proteomes" id="UP000076532">
    <property type="component" value="Unassembled WGS sequence"/>
</dbReference>
<evidence type="ECO:0000256" key="11">
    <source>
        <dbReference type="ARBA" id="ARBA00023172"/>
    </source>
</evidence>
<dbReference type="PANTHER" id="PTHR19306:SF6">
    <property type="entry name" value="STRUCTURAL MAINTENANCE OF CHROMOSOMES PROTEIN 6"/>
    <property type="match status" value="1"/>
</dbReference>
<feature type="coiled-coil region" evidence="15">
    <location>
        <begin position="341"/>
        <end position="396"/>
    </location>
</feature>
<keyword evidence="11" id="KW-0233">DNA recombination</keyword>
<evidence type="ECO:0000256" key="14">
    <source>
        <dbReference type="ARBA" id="ARBA00023242"/>
    </source>
</evidence>
<keyword evidence="14" id="KW-0539">Nucleus</keyword>
<dbReference type="InterPro" id="IPR019528">
    <property type="entry name" value="PACT_domain"/>
</dbReference>
<evidence type="ECO:0000313" key="19">
    <source>
        <dbReference type="Proteomes" id="UP000076532"/>
    </source>
</evidence>
<keyword evidence="6" id="KW-0597">Phosphoprotein</keyword>
<feature type="coiled-coil region" evidence="15">
    <location>
        <begin position="514"/>
        <end position="779"/>
    </location>
</feature>
<evidence type="ECO:0000256" key="1">
    <source>
        <dbReference type="ARBA" id="ARBA00004123"/>
    </source>
</evidence>
<name>A0A166HXQ3_9AGAM</name>
<evidence type="ECO:0000256" key="12">
    <source>
        <dbReference type="ARBA" id="ARBA00023204"/>
    </source>
</evidence>
<evidence type="ECO:0000256" key="3">
    <source>
        <dbReference type="ARBA" id="ARBA00004286"/>
    </source>
</evidence>
<evidence type="ECO:0000256" key="2">
    <source>
        <dbReference type="ARBA" id="ARBA00004267"/>
    </source>
</evidence>
<keyword evidence="8" id="KW-0227">DNA damage</keyword>
<gene>
    <name evidence="18" type="ORF">FIBSPDRAFT_862764</name>
</gene>
<dbReference type="GO" id="GO:0000724">
    <property type="term" value="P:double-strand break repair via homologous recombination"/>
    <property type="evidence" value="ECO:0007669"/>
    <property type="project" value="TreeGrafter"/>
</dbReference>
<dbReference type="GO" id="GO:0003684">
    <property type="term" value="F:damaged DNA binding"/>
    <property type="evidence" value="ECO:0007669"/>
    <property type="project" value="TreeGrafter"/>
</dbReference>
<dbReference type="GO" id="GO:0003697">
    <property type="term" value="F:single-stranded DNA binding"/>
    <property type="evidence" value="ECO:0007669"/>
    <property type="project" value="TreeGrafter"/>
</dbReference>
<reference evidence="18 19" key="1">
    <citation type="journal article" date="2016" name="Mol. Biol. Evol.">
        <title>Comparative Genomics of Early-Diverging Mushroom-Forming Fungi Provides Insights into the Origins of Lignocellulose Decay Capabilities.</title>
        <authorList>
            <person name="Nagy L.G."/>
            <person name="Riley R."/>
            <person name="Tritt A."/>
            <person name="Adam C."/>
            <person name="Daum C."/>
            <person name="Floudas D."/>
            <person name="Sun H."/>
            <person name="Yadav J.S."/>
            <person name="Pangilinan J."/>
            <person name="Larsson K.H."/>
            <person name="Matsuura K."/>
            <person name="Barry K."/>
            <person name="Labutti K."/>
            <person name="Kuo R."/>
            <person name="Ohm R.A."/>
            <person name="Bhattacharya S.S."/>
            <person name="Shirouzu T."/>
            <person name="Yoshinaga Y."/>
            <person name="Martin F.M."/>
            <person name="Grigoriev I.V."/>
            <person name="Hibbett D.S."/>
        </authorList>
    </citation>
    <scope>NUCLEOTIDE SEQUENCE [LARGE SCALE GENOMIC DNA]</scope>
    <source>
        <strain evidence="18 19">CBS 109695</strain>
    </source>
</reference>
<dbReference type="AlphaFoldDB" id="A0A166HXQ3"/>
<evidence type="ECO:0000256" key="8">
    <source>
        <dbReference type="ARBA" id="ARBA00022763"/>
    </source>
</evidence>
<keyword evidence="13" id="KW-0206">Cytoskeleton</keyword>
<evidence type="ECO:0000256" key="4">
    <source>
        <dbReference type="ARBA" id="ARBA00022454"/>
    </source>
</evidence>
<evidence type="ECO:0000259" key="17">
    <source>
        <dbReference type="Pfam" id="PF10495"/>
    </source>
</evidence>
<dbReference type="STRING" id="436010.A0A166HXQ3"/>
<evidence type="ECO:0000256" key="16">
    <source>
        <dbReference type="SAM" id="MobiDB-lite"/>
    </source>
</evidence>
<dbReference type="GO" id="GO:0005815">
    <property type="term" value="C:microtubule organizing center"/>
    <property type="evidence" value="ECO:0007669"/>
    <property type="project" value="UniProtKB-SubCell"/>
</dbReference>
<keyword evidence="9" id="KW-0067">ATP-binding</keyword>
<evidence type="ECO:0000313" key="18">
    <source>
        <dbReference type="EMBL" id="KZP19353.1"/>
    </source>
</evidence>
<comment type="subcellular location">
    <subcellularLocation>
        <location evidence="3">Chromosome</location>
    </subcellularLocation>
    <subcellularLocation>
        <location evidence="2">Cytoplasm</location>
        <location evidence="2">Cytoskeleton</location>
        <location evidence="2">Microtubule organizing center</location>
    </subcellularLocation>
    <subcellularLocation>
        <location evidence="1">Nucleus</location>
    </subcellularLocation>
</comment>
<dbReference type="GO" id="GO:0005634">
    <property type="term" value="C:nucleus"/>
    <property type="evidence" value="ECO:0007669"/>
    <property type="project" value="UniProtKB-SubCell"/>
</dbReference>
<keyword evidence="5" id="KW-0963">Cytoplasm</keyword>
<dbReference type="PANTHER" id="PTHR19306">
    <property type="entry name" value="STRUCTURAL MAINTENANCE OF CHROMOSOMES 5,6 SMC5, SMC6"/>
    <property type="match status" value="1"/>
</dbReference>
<proteinExistence type="predicted"/>
<feature type="domain" description="Pericentrin/AKAP-450 centrosomal targeting" evidence="17">
    <location>
        <begin position="810"/>
        <end position="885"/>
    </location>
</feature>
<evidence type="ECO:0000256" key="7">
    <source>
        <dbReference type="ARBA" id="ARBA00022741"/>
    </source>
</evidence>
<keyword evidence="12" id="KW-0234">DNA repair</keyword>
<keyword evidence="19" id="KW-1185">Reference proteome</keyword>
<dbReference type="OrthoDB" id="2020852at2759"/>
<keyword evidence="4" id="KW-0158">Chromosome</keyword>
<evidence type="ECO:0000256" key="9">
    <source>
        <dbReference type="ARBA" id="ARBA00022840"/>
    </source>
</evidence>